<accession>A0A2S5BHW0</accession>
<dbReference type="EMBL" id="PJQD01000005">
    <property type="protein sequence ID" value="POY76352.1"/>
    <property type="molecule type" value="Genomic_DNA"/>
</dbReference>
<feature type="transmembrane region" description="Helical" evidence="8">
    <location>
        <begin position="525"/>
        <end position="547"/>
    </location>
</feature>
<feature type="transmembrane region" description="Helical" evidence="8">
    <location>
        <begin position="245"/>
        <end position="268"/>
    </location>
</feature>
<evidence type="ECO:0000256" key="3">
    <source>
        <dbReference type="ARBA" id="ARBA00022475"/>
    </source>
</evidence>
<sequence>MSSNGAIPHHPARRNSLKVCSMGSAGAPIPPQARRYGVAQSPRLQVLIVSASSRHGDNARASKRLSCQLLGCSSPFTLNCLGVLSPVAHRARLAAYQEVMSDIDRKRDESTETLVIPAQYRKAKKLSWAGRFYDVLDIEDREERWLLYKLDAVLVTFMSAGYFLKYLDQTNVNSAFVSGMKEDLGMYQNQLTTAITMWTVGYALGQIPSNLLLTRVSPRWWIPFLELVWGLCTLFSYKIKTYQGLYAVRFFVGLAEAGFYPGAQYILGSFYKPHELGKRAVFFHTFAGVGTLCSSALQAATYSGLRGVHGLSGWQWLFVIDAVITLPIAVAGFVFLPPLPGQREANKGTFWLSTREWTIIDRRIAEIGRAPANQMTWARFKKIALGWHIYVLPVLYILWNNSGNASSIMPLWLKSFNTVNTGTGLRYTVPQINHYVMPIQGVYIITAWFFGWTSDSLLRGRRWVWPAFTTILNASVCLALANLPLYKHIKAHFVLYYLTQVTGGMSGLLFSWANEICSADNEERALVIGLMNDLAYVVQAIVPNFTWKQTNYPKASIGLYYSTGLSLTFFFWIFLTLYLHKRDQKRAQYAAEVTTVSPDSESIEKEVLPELPEQGSEWGRMAREVS</sequence>
<gene>
    <name evidence="10" type="ORF">BMF94_0549</name>
</gene>
<dbReference type="PROSITE" id="PS50850">
    <property type="entry name" value="MFS"/>
    <property type="match status" value="1"/>
</dbReference>
<feature type="domain" description="Major facilitator superfamily (MFS) profile" evidence="9">
    <location>
        <begin position="154"/>
        <end position="582"/>
    </location>
</feature>
<evidence type="ECO:0000256" key="8">
    <source>
        <dbReference type="SAM" id="Phobius"/>
    </source>
</evidence>
<evidence type="ECO:0000256" key="4">
    <source>
        <dbReference type="ARBA" id="ARBA00022692"/>
    </source>
</evidence>
<feature type="transmembrane region" description="Helical" evidence="8">
    <location>
        <begin position="559"/>
        <end position="579"/>
    </location>
</feature>
<evidence type="ECO:0000256" key="6">
    <source>
        <dbReference type="ARBA" id="ARBA00023136"/>
    </source>
</evidence>
<organism evidence="10 11">
    <name type="scientific">Rhodotorula taiwanensis</name>
    <dbReference type="NCBI Taxonomy" id="741276"/>
    <lineage>
        <taxon>Eukaryota</taxon>
        <taxon>Fungi</taxon>
        <taxon>Dikarya</taxon>
        <taxon>Basidiomycota</taxon>
        <taxon>Pucciniomycotina</taxon>
        <taxon>Microbotryomycetes</taxon>
        <taxon>Sporidiobolales</taxon>
        <taxon>Sporidiobolaceae</taxon>
        <taxon>Rhodotorula</taxon>
    </lineage>
</organism>
<keyword evidence="4 8" id="KW-0812">Transmembrane</keyword>
<comment type="similarity">
    <text evidence="7">Belongs to the major facilitator superfamily. Allantoate permease family.</text>
</comment>
<name>A0A2S5BHW0_9BASI</name>
<feature type="transmembrane region" description="Helical" evidence="8">
    <location>
        <begin position="383"/>
        <end position="399"/>
    </location>
</feature>
<dbReference type="STRING" id="741276.A0A2S5BHW0"/>
<dbReference type="FunFam" id="1.20.1250.20:FF:000386">
    <property type="entry name" value="MFS general substrate transporter"/>
    <property type="match status" value="1"/>
</dbReference>
<proteinExistence type="inferred from homology"/>
<feature type="transmembrane region" description="Helical" evidence="8">
    <location>
        <begin position="314"/>
        <end position="336"/>
    </location>
</feature>
<comment type="subcellular location">
    <subcellularLocation>
        <location evidence="1">Cell membrane</location>
        <topology evidence="1">Multi-pass membrane protein</topology>
    </subcellularLocation>
</comment>
<keyword evidence="6 8" id="KW-0472">Membrane</keyword>
<evidence type="ECO:0000259" key="9">
    <source>
        <dbReference type="PROSITE" id="PS50850"/>
    </source>
</evidence>
<feature type="transmembrane region" description="Helical" evidence="8">
    <location>
        <begin position="463"/>
        <end position="481"/>
    </location>
</feature>
<dbReference type="InterPro" id="IPR011701">
    <property type="entry name" value="MFS"/>
</dbReference>
<evidence type="ECO:0000313" key="11">
    <source>
        <dbReference type="Proteomes" id="UP000237144"/>
    </source>
</evidence>
<keyword evidence="2" id="KW-0813">Transport</keyword>
<dbReference type="OrthoDB" id="3639251at2759"/>
<keyword evidence="5 8" id="KW-1133">Transmembrane helix</keyword>
<dbReference type="Gene3D" id="1.20.1250.20">
    <property type="entry name" value="MFS general substrate transporter like domains"/>
    <property type="match status" value="2"/>
</dbReference>
<feature type="transmembrane region" description="Helical" evidence="8">
    <location>
        <begin position="432"/>
        <end position="451"/>
    </location>
</feature>
<keyword evidence="3" id="KW-1003">Cell membrane</keyword>
<dbReference type="SUPFAM" id="SSF103473">
    <property type="entry name" value="MFS general substrate transporter"/>
    <property type="match status" value="1"/>
</dbReference>
<keyword evidence="11" id="KW-1185">Reference proteome</keyword>
<reference evidence="10 11" key="1">
    <citation type="journal article" date="2018" name="Front. Microbiol.">
        <title>Prospects for Fungal Bioremediation of Acidic Radioactive Waste Sites: Characterization and Genome Sequence of Rhodotorula taiwanensis MD1149.</title>
        <authorList>
            <person name="Tkavc R."/>
            <person name="Matrosova V.Y."/>
            <person name="Grichenko O.E."/>
            <person name="Gostincar C."/>
            <person name="Volpe R.P."/>
            <person name="Klimenkova P."/>
            <person name="Gaidamakova E.K."/>
            <person name="Zhou C.E."/>
            <person name="Stewart B.J."/>
            <person name="Lyman M.G."/>
            <person name="Malfatti S.A."/>
            <person name="Rubinfeld B."/>
            <person name="Courtot M."/>
            <person name="Singh J."/>
            <person name="Dalgard C.L."/>
            <person name="Hamilton T."/>
            <person name="Frey K.G."/>
            <person name="Gunde-Cimerman N."/>
            <person name="Dugan L."/>
            <person name="Daly M.J."/>
        </authorList>
    </citation>
    <scope>NUCLEOTIDE SEQUENCE [LARGE SCALE GENOMIC DNA]</scope>
    <source>
        <strain evidence="10 11">MD1149</strain>
    </source>
</reference>
<evidence type="ECO:0000256" key="2">
    <source>
        <dbReference type="ARBA" id="ARBA00022448"/>
    </source>
</evidence>
<evidence type="ECO:0000256" key="1">
    <source>
        <dbReference type="ARBA" id="ARBA00004651"/>
    </source>
</evidence>
<feature type="transmembrane region" description="Helical" evidence="8">
    <location>
        <begin position="280"/>
        <end position="302"/>
    </location>
</feature>
<protein>
    <recommendedName>
        <fullName evidence="9">Major facilitator superfamily (MFS) profile domain-containing protein</fullName>
    </recommendedName>
</protein>
<dbReference type="PANTHER" id="PTHR43791">
    <property type="entry name" value="PERMEASE-RELATED"/>
    <property type="match status" value="1"/>
</dbReference>
<dbReference type="GO" id="GO:0022857">
    <property type="term" value="F:transmembrane transporter activity"/>
    <property type="evidence" value="ECO:0007669"/>
    <property type="project" value="InterPro"/>
</dbReference>
<comment type="caution">
    <text evidence="10">The sequence shown here is derived from an EMBL/GenBank/DDBJ whole genome shotgun (WGS) entry which is preliminary data.</text>
</comment>
<evidence type="ECO:0000256" key="5">
    <source>
        <dbReference type="ARBA" id="ARBA00022989"/>
    </source>
</evidence>
<evidence type="ECO:0000256" key="7">
    <source>
        <dbReference type="ARBA" id="ARBA00037968"/>
    </source>
</evidence>
<dbReference type="AlphaFoldDB" id="A0A2S5BHW0"/>
<dbReference type="InterPro" id="IPR020846">
    <property type="entry name" value="MFS_dom"/>
</dbReference>
<dbReference type="Pfam" id="PF07690">
    <property type="entry name" value="MFS_1"/>
    <property type="match status" value="1"/>
</dbReference>
<dbReference type="InterPro" id="IPR036259">
    <property type="entry name" value="MFS_trans_sf"/>
</dbReference>
<dbReference type="GO" id="GO:0005886">
    <property type="term" value="C:plasma membrane"/>
    <property type="evidence" value="ECO:0007669"/>
    <property type="project" value="UniProtKB-SubCell"/>
</dbReference>
<dbReference type="Proteomes" id="UP000237144">
    <property type="component" value="Unassembled WGS sequence"/>
</dbReference>
<evidence type="ECO:0000313" key="10">
    <source>
        <dbReference type="EMBL" id="POY76352.1"/>
    </source>
</evidence>
<feature type="transmembrane region" description="Helical" evidence="8">
    <location>
        <begin position="493"/>
        <end position="513"/>
    </location>
</feature>
<dbReference type="PANTHER" id="PTHR43791:SF39">
    <property type="entry name" value="TRANSPORTER LIZ1_SEO1, PUTATIVE (AFU_ORTHOLOGUE AFUA_3G00980)-RELATED"/>
    <property type="match status" value="1"/>
</dbReference>
<dbReference type="FunFam" id="1.20.1250.20:FF:000065">
    <property type="entry name" value="Putative MFS pantothenate transporter"/>
    <property type="match status" value="1"/>
</dbReference>